<comment type="caution">
    <text evidence="2">The sequence shown here is derived from an EMBL/GenBank/DDBJ whole genome shotgun (WGS) entry which is preliminary data.</text>
</comment>
<keyword evidence="1" id="KW-1133">Transmembrane helix</keyword>
<dbReference type="NCBIfam" id="NF037982">
    <property type="entry name" value="Nramp_1"/>
    <property type="match status" value="1"/>
</dbReference>
<feature type="transmembrane region" description="Helical" evidence="1">
    <location>
        <begin position="253"/>
        <end position="279"/>
    </location>
</feature>
<protein>
    <submittedName>
        <fullName evidence="2">Uncharacterized protein</fullName>
    </submittedName>
</protein>
<dbReference type="STRING" id="1618566.UR35_C0003G0032"/>
<gene>
    <name evidence="2" type="ORF">UR35_C0003G0032</name>
</gene>
<feature type="transmembrane region" description="Helical" evidence="1">
    <location>
        <begin position="187"/>
        <end position="208"/>
    </location>
</feature>
<feature type="transmembrane region" description="Helical" evidence="1">
    <location>
        <begin position="406"/>
        <end position="425"/>
    </location>
</feature>
<feature type="transmembrane region" description="Helical" evidence="1">
    <location>
        <begin position="370"/>
        <end position="394"/>
    </location>
</feature>
<feature type="transmembrane region" description="Helical" evidence="1">
    <location>
        <begin position="118"/>
        <end position="136"/>
    </location>
</feature>
<proteinExistence type="predicted"/>
<reference evidence="2 3" key="1">
    <citation type="journal article" date="2015" name="Nature">
        <title>rRNA introns, odd ribosomes, and small enigmatic genomes across a large radiation of phyla.</title>
        <authorList>
            <person name="Brown C.T."/>
            <person name="Hug L.A."/>
            <person name="Thomas B.C."/>
            <person name="Sharon I."/>
            <person name="Castelle C.J."/>
            <person name="Singh A."/>
            <person name="Wilkins M.J."/>
            <person name="Williams K.H."/>
            <person name="Banfield J.F."/>
        </authorList>
    </citation>
    <scope>NUCLEOTIDE SEQUENCE [LARGE SCALE GENOMIC DNA]</scope>
</reference>
<feature type="transmembrane region" description="Helical" evidence="1">
    <location>
        <begin position="299"/>
        <end position="325"/>
    </location>
</feature>
<dbReference type="Proteomes" id="UP000034778">
    <property type="component" value="Unassembled WGS sequence"/>
</dbReference>
<name>A0A0G0C1T4_9BACT</name>
<keyword evidence="1" id="KW-0812">Transmembrane</keyword>
<evidence type="ECO:0000256" key="1">
    <source>
        <dbReference type="SAM" id="Phobius"/>
    </source>
</evidence>
<keyword evidence="1" id="KW-0472">Membrane</keyword>
<sequence>MNDLPQAPRFKNLIGPSFILLGLGLGSGELILWPYLTSNWGMGIIWGAILGVTFQFFINMEIERYALARGESVFVGFARKMKILPFWFIFSTFICWIWPGIIATSARLLGEVFGITNFNLLGIGLLVLIGLILTVGKSLYKTVEKISTLLIIIGVPAIFLLTFYLTKRSDVLDLFNGAINLGFFPEGLPIAVFLAAFAFAGAGGNLNLAQSFYVKEKGYGMGKYGGKFAKFEINNENLLKFKKWWRVINIEHLLIFWFGGILTICLLSLLAYSTVFGLSNLPTGVGFLIQESIVISTKLGNIIGTFFLMIGGLMLFNTQLTVLDATSRIMTENLQILDKSKSFSKIYYPFLWIQIIFGIIIFSLNLGQPLLLLTISAVLNALAMFVHIGLTLNLNMKELEKEIRPNWFRIIMILIAFLFFGYFSFRTIAGIF</sequence>
<feature type="transmembrane region" description="Helical" evidence="1">
    <location>
        <begin position="346"/>
        <end position="364"/>
    </location>
</feature>
<organism evidence="2 3">
    <name type="scientific">Candidatus Woesebacteria bacterium GW2011_GWB1_33_22</name>
    <dbReference type="NCBI Taxonomy" id="1618566"/>
    <lineage>
        <taxon>Bacteria</taxon>
        <taxon>Candidatus Woeseibacteriota</taxon>
    </lineage>
</organism>
<evidence type="ECO:0000313" key="2">
    <source>
        <dbReference type="EMBL" id="KKP45090.1"/>
    </source>
</evidence>
<dbReference type="EMBL" id="LBOW01000003">
    <property type="protein sequence ID" value="KKP45090.1"/>
    <property type="molecule type" value="Genomic_DNA"/>
</dbReference>
<dbReference type="AlphaFoldDB" id="A0A0G0C1T4"/>
<feature type="transmembrane region" description="Helical" evidence="1">
    <location>
        <begin position="42"/>
        <end position="62"/>
    </location>
</feature>
<accession>A0A0G0C1T4</accession>
<feature type="transmembrane region" description="Helical" evidence="1">
    <location>
        <begin position="12"/>
        <end position="36"/>
    </location>
</feature>
<evidence type="ECO:0000313" key="3">
    <source>
        <dbReference type="Proteomes" id="UP000034778"/>
    </source>
</evidence>
<feature type="transmembrane region" description="Helical" evidence="1">
    <location>
        <begin position="83"/>
        <end position="106"/>
    </location>
</feature>
<feature type="transmembrane region" description="Helical" evidence="1">
    <location>
        <begin position="148"/>
        <end position="167"/>
    </location>
</feature>